<feature type="non-terminal residue" evidence="1">
    <location>
        <position position="1"/>
    </location>
</feature>
<reference evidence="1 2" key="1">
    <citation type="journal article" date="2012" name="BMC Genomics">
        <title>Tools to kill: Genome of one of the most destructive plant pathogenic fungi Macrophomina phaseolina.</title>
        <authorList>
            <person name="Islam M.S."/>
            <person name="Haque M.S."/>
            <person name="Islam M.M."/>
            <person name="Emdad E.M."/>
            <person name="Halim A."/>
            <person name="Hossen Q.M.M."/>
            <person name="Hossain M.Z."/>
            <person name="Ahmed B."/>
            <person name="Rahim S."/>
            <person name="Rahman M.S."/>
            <person name="Alam M.M."/>
            <person name="Hou S."/>
            <person name="Wan X."/>
            <person name="Saito J.A."/>
            <person name="Alam M."/>
        </authorList>
    </citation>
    <scope>NUCLEOTIDE SEQUENCE [LARGE SCALE GENOMIC DNA]</scope>
    <source>
        <strain evidence="1 2">MS6</strain>
    </source>
</reference>
<evidence type="ECO:0000313" key="1">
    <source>
        <dbReference type="EMBL" id="EKG10680.1"/>
    </source>
</evidence>
<dbReference type="VEuPathDB" id="FungiDB:MPH_12225"/>
<sequence>SAFTHLNLRRKRFFLPFLLGPSFEKFLKALLRLNKRNLIPTTSSYISINIPPSLLLPDLPGFPDELLATPRPPIPPTPIVINTPGTRITTKVKIEDENLFIIPTTRKRGPETFIT</sequence>
<dbReference type="HOGENOM" id="CLU_2114682_0_0_1"/>
<protein>
    <submittedName>
        <fullName evidence="1">Uncharacterized protein</fullName>
    </submittedName>
</protein>
<gene>
    <name evidence="1" type="ORF">MPH_12225</name>
</gene>
<evidence type="ECO:0000313" key="2">
    <source>
        <dbReference type="Proteomes" id="UP000007129"/>
    </source>
</evidence>
<organism evidence="1 2">
    <name type="scientific">Macrophomina phaseolina (strain MS6)</name>
    <name type="common">Charcoal rot fungus</name>
    <dbReference type="NCBI Taxonomy" id="1126212"/>
    <lineage>
        <taxon>Eukaryota</taxon>
        <taxon>Fungi</taxon>
        <taxon>Dikarya</taxon>
        <taxon>Ascomycota</taxon>
        <taxon>Pezizomycotina</taxon>
        <taxon>Dothideomycetes</taxon>
        <taxon>Dothideomycetes incertae sedis</taxon>
        <taxon>Botryosphaeriales</taxon>
        <taxon>Botryosphaeriaceae</taxon>
        <taxon>Macrophomina</taxon>
    </lineage>
</organism>
<name>K2S1R4_MACPH</name>
<proteinExistence type="predicted"/>
<comment type="caution">
    <text evidence="1">The sequence shown here is derived from an EMBL/GenBank/DDBJ whole genome shotgun (WGS) entry which is preliminary data.</text>
</comment>
<accession>K2S1R4</accession>
<dbReference type="EMBL" id="AHHD01000508">
    <property type="protein sequence ID" value="EKG10680.1"/>
    <property type="molecule type" value="Genomic_DNA"/>
</dbReference>
<dbReference type="AlphaFoldDB" id="K2S1R4"/>
<dbReference type="InParanoid" id="K2S1R4"/>
<dbReference type="Proteomes" id="UP000007129">
    <property type="component" value="Unassembled WGS sequence"/>
</dbReference>